<dbReference type="Gene3D" id="1.20.1540.10">
    <property type="entry name" value="Rhomboid-like"/>
    <property type="match status" value="1"/>
</dbReference>
<evidence type="ECO:0000313" key="9">
    <source>
        <dbReference type="EMBL" id="SIS66650.1"/>
    </source>
</evidence>
<evidence type="ECO:0000256" key="3">
    <source>
        <dbReference type="ARBA" id="ARBA00022519"/>
    </source>
</evidence>
<evidence type="ECO:0000259" key="8">
    <source>
        <dbReference type="Pfam" id="PF01694"/>
    </source>
</evidence>
<keyword evidence="3" id="KW-0997">Cell inner membrane</keyword>
<dbReference type="SUPFAM" id="SSF144091">
    <property type="entry name" value="Rhomboid-like"/>
    <property type="match status" value="1"/>
</dbReference>
<protein>
    <submittedName>
        <fullName evidence="9">Rhomboid family protein</fullName>
    </submittedName>
</protein>
<keyword evidence="4 7" id="KW-0812">Transmembrane</keyword>
<feature type="transmembrane region" description="Helical" evidence="7">
    <location>
        <begin position="13"/>
        <end position="35"/>
    </location>
</feature>
<dbReference type="InterPro" id="IPR022764">
    <property type="entry name" value="Peptidase_S54_rhomboid_dom"/>
</dbReference>
<organism evidence="9 10">
    <name type="scientific">Roseivivax lentus</name>
    <dbReference type="NCBI Taxonomy" id="633194"/>
    <lineage>
        <taxon>Bacteria</taxon>
        <taxon>Pseudomonadati</taxon>
        <taxon>Pseudomonadota</taxon>
        <taxon>Alphaproteobacteria</taxon>
        <taxon>Rhodobacterales</taxon>
        <taxon>Roseobacteraceae</taxon>
        <taxon>Roseivivax</taxon>
    </lineage>
</organism>
<feature type="transmembrane region" description="Helical" evidence="7">
    <location>
        <begin position="116"/>
        <end position="134"/>
    </location>
</feature>
<accession>A0A1N7KZ19</accession>
<comment type="subcellular location">
    <subcellularLocation>
        <location evidence="1">Membrane</location>
        <topology evidence="1">Multi-pass membrane protein</topology>
    </subcellularLocation>
</comment>
<keyword evidence="6 7" id="KW-0472">Membrane</keyword>
<dbReference type="Proteomes" id="UP000186684">
    <property type="component" value="Unassembled WGS sequence"/>
</dbReference>
<proteinExistence type="predicted"/>
<dbReference type="PANTHER" id="PTHR43066:SF26">
    <property type="entry name" value="RHOMBOID PROTEASE GLPG"/>
    <property type="match status" value="1"/>
</dbReference>
<evidence type="ECO:0000256" key="6">
    <source>
        <dbReference type="ARBA" id="ARBA00023136"/>
    </source>
</evidence>
<gene>
    <name evidence="9" type="ORF">SAMN05421759_102192</name>
</gene>
<feature type="transmembrane region" description="Helical" evidence="7">
    <location>
        <begin position="203"/>
        <end position="223"/>
    </location>
</feature>
<evidence type="ECO:0000313" key="10">
    <source>
        <dbReference type="Proteomes" id="UP000186684"/>
    </source>
</evidence>
<feature type="transmembrane region" description="Helical" evidence="7">
    <location>
        <begin position="172"/>
        <end position="197"/>
    </location>
</feature>
<dbReference type="OrthoDB" id="7836448at2"/>
<evidence type="ECO:0000256" key="7">
    <source>
        <dbReference type="SAM" id="Phobius"/>
    </source>
</evidence>
<dbReference type="AlphaFoldDB" id="A0A1N7KZ19"/>
<dbReference type="Pfam" id="PF01694">
    <property type="entry name" value="Rhomboid"/>
    <property type="match status" value="1"/>
</dbReference>
<dbReference type="RefSeq" id="WP_076445493.1">
    <property type="nucleotide sequence ID" value="NZ_FTOQ01000002.1"/>
</dbReference>
<evidence type="ECO:0000256" key="4">
    <source>
        <dbReference type="ARBA" id="ARBA00022692"/>
    </source>
</evidence>
<evidence type="ECO:0000256" key="2">
    <source>
        <dbReference type="ARBA" id="ARBA00022475"/>
    </source>
</evidence>
<feature type="transmembrane region" description="Helical" evidence="7">
    <location>
        <begin position="140"/>
        <end position="160"/>
    </location>
</feature>
<dbReference type="EMBL" id="FTOQ01000002">
    <property type="protein sequence ID" value="SIS66650.1"/>
    <property type="molecule type" value="Genomic_DNA"/>
</dbReference>
<evidence type="ECO:0000256" key="5">
    <source>
        <dbReference type="ARBA" id="ARBA00022989"/>
    </source>
</evidence>
<name>A0A1N7KZ19_9RHOB</name>
<dbReference type="GO" id="GO:0004252">
    <property type="term" value="F:serine-type endopeptidase activity"/>
    <property type="evidence" value="ECO:0007669"/>
    <property type="project" value="InterPro"/>
</dbReference>
<reference evidence="10" key="1">
    <citation type="submission" date="2017-01" db="EMBL/GenBank/DDBJ databases">
        <authorList>
            <person name="Varghese N."/>
            <person name="Submissions S."/>
        </authorList>
    </citation>
    <scope>NUCLEOTIDE SEQUENCE [LARGE SCALE GENOMIC DNA]</scope>
    <source>
        <strain evidence="10">DSM 29430</strain>
    </source>
</reference>
<dbReference type="STRING" id="633194.SAMN05421759_102192"/>
<sequence>MTGTDHNASPFNAIPPVTTALVIVMAGVELILSLGARGLMGGPGAVGWRIQTIERYAFSGDILAWMVETGRFPPEHLMRFLTYPFVHGTFTAALFAAVMMLALGKIVGEALGPLRMLAIFVVTAIVGAVVFGLFAGRVPLIGAFPPIYGLIGAFTYLLWLRLGQMGEAQIRAFSLIGVLLGLQLVFGLLFGGGPYWIAEVAGFVAGFAMAIVLVPGGLTRLVARLRER</sequence>
<feature type="domain" description="Peptidase S54 rhomboid" evidence="8">
    <location>
        <begin position="75"/>
        <end position="214"/>
    </location>
</feature>
<feature type="transmembrane region" description="Helical" evidence="7">
    <location>
        <begin position="85"/>
        <end position="104"/>
    </location>
</feature>
<keyword evidence="2" id="KW-1003">Cell membrane</keyword>
<dbReference type="InterPro" id="IPR035952">
    <property type="entry name" value="Rhomboid-like_sf"/>
</dbReference>
<dbReference type="PANTHER" id="PTHR43066">
    <property type="entry name" value="RHOMBOID-RELATED PROTEIN"/>
    <property type="match status" value="1"/>
</dbReference>
<dbReference type="GO" id="GO:0016020">
    <property type="term" value="C:membrane"/>
    <property type="evidence" value="ECO:0007669"/>
    <property type="project" value="UniProtKB-SubCell"/>
</dbReference>
<keyword evidence="5 7" id="KW-1133">Transmembrane helix</keyword>
<evidence type="ECO:0000256" key="1">
    <source>
        <dbReference type="ARBA" id="ARBA00004141"/>
    </source>
</evidence>
<keyword evidence="10" id="KW-1185">Reference proteome</keyword>